<reference evidence="1" key="1">
    <citation type="submission" date="2021-01" db="EMBL/GenBank/DDBJ databases">
        <title>Fulvivirga kasyanovii gen. nov., sp nov., a novel member of the phylum Bacteroidetes isolated from seawater in a mussel farm.</title>
        <authorList>
            <person name="Zhao L.-H."/>
            <person name="Wang Z.-J."/>
        </authorList>
    </citation>
    <scope>NUCLEOTIDE SEQUENCE</scope>
    <source>
        <strain evidence="1">29W222</strain>
    </source>
</reference>
<dbReference type="Proteomes" id="UP000614216">
    <property type="component" value="Unassembled WGS sequence"/>
</dbReference>
<evidence type="ECO:0000313" key="1">
    <source>
        <dbReference type="EMBL" id="MBL6448424.1"/>
    </source>
</evidence>
<sequence length="75" mass="8869">MCKIKIYNNRRVYYILQGGNVAEFNMEKRMVRHDSALNWLSHLDRASVPEVLQGTEEYQRVLNEYKEIINKLPAA</sequence>
<protein>
    <submittedName>
        <fullName evidence="1">Uncharacterized protein</fullName>
    </submittedName>
</protein>
<organism evidence="1 2">
    <name type="scientific">Fulvivirga marina</name>
    <dbReference type="NCBI Taxonomy" id="2494733"/>
    <lineage>
        <taxon>Bacteria</taxon>
        <taxon>Pseudomonadati</taxon>
        <taxon>Bacteroidota</taxon>
        <taxon>Cytophagia</taxon>
        <taxon>Cytophagales</taxon>
        <taxon>Fulvivirgaceae</taxon>
        <taxon>Fulvivirga</taxon>
    </lineage>
</organism>
<proteinExistence type="predicted"/>
<dbReference type="AlphaFoldDB" id="A0A937FYM8"/>
<keyword evidence="2" id="KW-1185">Reference proteome</keyword>
<gene>
    <name evidence="1" type="ORF">JMN32_19075</name>
</gene>
<accession>A0A937FYM8</accession>
<evidence type="ECO:0000313" key="2">
    <source>
        <dbReference type="Proteomes" id="UP000614216"/>
    </source>
</evidence>
<dbReference type="RefSeq" id="WP_202857964.1">
    <property type="nucleotide sequence ID" value="NZ_JAEUGD010000064.1"/>
</dbReference>
<name>A0A937FYM8_9BACT</name>
<comment type="caution">
    <text evidence="1">The sequence shown here is derived from an EMBL/GenBank/DDBJ whole genome shotgun (WGS) entry which is preliminary data.</text>
</comment>
<dbReference type="EMBL" id="JAEUGD010000064">
    <property type="protein sequence ID" value="MBL6448424.1"/>
    <property type="molecule type" value="Genomic_DNA"/>
</dbReference>